<reference evidence="3" key="1">
    <citation type="journal article" date="2015" name="Genome Announc.">
        <title>Draft genome sequence of Talaromyces cellulolyticus strain Y-94, a source of lignocellulosic biomass-degrading enzymes.</title>
        <authorList>
            <person name="Fujii T."/>
            <person name="Koike H."/>
            <person name="Sawayama S."/>
            <person name="Yano S."/>
            <person name="Inoue H."/>
        </authorList>
    </citation>
    <scope>NUCLEOTIDE SEQUENCE [LARGE SCALE GENOMIC DNA]</scope>
    <source>
        <strain evidence="3">Y-94</strain>
    </source>
</reference>
<proteinExistence type="predicted"/>
<dbReference type="Proteomes" id="UP000053095">
    <property type="component" value="Unassembled WGS sequence"/>
</dbReference>
<comment type="caution">
    <text evidence="2">The sequence shown here is derived from an EMBL/GenBank/DDBJ whole genome shotgun (WGS) entry which is preliminary data.</text>
</comment>
<gene>
    <name evidence="2" type="ORF">TCE0_015r02092</name>
</gene>
<name>A0A6V8H5D3_TALPI</name>
<feature type="compositionally biased region" description="Basic residues" evidence="1">
    <location>
        <begin position="1"/>
        <end position="16"/>
    </location>
</feature>
<dbReference type="AlphaFoldDB" id="A0A6V8H5D3"/>
<protein>
    <submittedName>
        <fullName evidence="2">Uncharacterized protein</fullName>
    </submittedName>
</protein>
<organism evidence="2 3">
    <name type="scientific">Talaromyces pinophilus</name>
    <name type="common">Penicillium pinophilum</name>
    <dbReference type="NCBI Taxonomy" id="128442"/>
    <lineage>
        <taxon>Eukaryota</taxon>
        <taxon>Fungi</taxon>
        <taxon>Dikarya</taxon>
        <taxon>Ascomycota</taxon>
        <taxon>Pezizomycotina</taxon>
        <taxon>Eurotiomycetes</taxon>
        <taxon>Eurotiomycetidae</taxon>
        <taxon>Eurotiales</taxon>
        <taxon>Trichocomaceae</taxon>
        <taxon>Talaromyces</taxon>
        <taxon>Talaromyces sect. Talaromyces</taxon>
    </lineage>
</organism>
<evidence type="ECO:0000256" key="1">
    <source>
        <dbReference type="SAM" id="MobiDB-lite"/>
    </source>
</evidence>
<keyword evidence="3" id="KW-1185">Reference proteome</keyword>
<evidence type="ECO:0000313" key="3">
    <source>
        <dbReference type="Proteomes" id="UP000053095"/>
    </source>
</evidence>
<accession>A0A6V8H5D3</accession>
<evidence type="ECO:0000313" key="2">
    <source>
        <dbReference type="EMBL" id="GAM34484.1"/>
    </source>
</evidence>
<dbReference type="EMBL" id="DF933811">
    <property type="protein sequence ID" value="GAM34484.1"/>
    <property type="molecule type" value="Genomic_DNA"/>
</dbReference>
<sequence length="254" mass="29344">MNSRAHTPRHRRRERRRSSEVNEDLPIETYLYRCDPYRSSTVKHPWPYGIKVLDYPSIRTLILTYKNDIRDIFIRHGFPADGSGVKLNFAVRRIYPPGQPACTVLSIGIEKDPVSHRNLSVVRDAVCDLLSSRKLGHVHVDIYDCDRRFFPRIFGMPPDHPATIEYGKVKEDIARLLRKKIDLPWRSICLYQVGRNSDQATPCIVISVSPGAVYNWASLRRQILRLLLSSDIDVEFLPFLPEVITEKKSPESHV</sequence>
<feature type="region of interest" description="Disordered" evidence="1">
    <location>
        <begin position="1"/>
        <end position="20"/>
    </location>
</feature>